<sequence length="145" mass="16371">MNITCSHCLATNRIPEDKDHLLANCGRCKKAIYSAEPINLTNESFYPFIERNDLPVIVDFWASWCGPCKNMAPTFSAVAKQTNNILFAKVNTEQAQQIASEANIRSIPTLIFFHHGKELDRVSGGLNELQLKQWIMQCIKKLSTT</sequence>
<reference evidence="10" key="1">
    <citation type="journal article" date="2019" name="Int. J. Syst. Evol. Microbiol.">
        <title>The Global Catalogue of Microorganisms (GCM) 10K type strain sequencing project: providing services to taxonomists for standard genome sequencing and annotation.</title>
        <authorList>
            <consortium name="The Broad Institute Genomics Platform"/>
            <consortium name="The Broad Institute Genome Sequencing Center for Infectious Disease"/>
            <person name="Wu L."/>
            <person name="Ma J."/>
        </authorList>
    </citation>
    <scope>NUCLEOTIDE SEQUENCE [LARGE SCALE GENOMIC DNA]</scope>
    <source>
        <strain evidence="10">CGMCC 1.15922</strain>
    </source>
</reference>
<protein>
    <recommendedName>
        <fullName evidence="7">Thioredoxin</fullName>
    </recommendedName>
</protein>
<keyword evidence="10" id="KW-1185">Reference proteome</keyword>
<feature type="domain" description="Thioredoxin" evidence="8">
    <location>
        <begin position="29"/>
        <end position="140"/>
    </location>
</feature>
<keyword evidence="5" id="KW-1015">Disulfide bond</keyword>
<dbReference type="EMBL" id="BNAH01000001">
    <property type="protein sequence ID" value="GHE78999.1"/>
    <property type="molecule type" value="Genomic_DNA"/>
</dbReference>
<dbReference type="SUPFAM" id="SSF52833">
    <property type="entry name" value="Thioredoxin-like"/>
    <property type="match status" value="1"/>
</dbReference>
<dbReference type="Gene3D" id="3.40.30.10">
    <property type="entry name" value="Glutaredoxin"/>
    <property type="match status" value="1"/>
</dbReference>
<dbReference type="InterPro" id="IPR017937">
    <property type="entry name" value="Thioredoxin_CS"/>
</dbReference>
<evidence type="ECO:0000256" key="6">
    <source>
        <dbReference type="ARBA" id="ARBA00023284"/>
    </source>
</evidence>
<dbReference type="Pfam" id="PF00085">
    <property type="entry name" value="Thioredoxin"/>
    <property type="match status" value="1"/>
</dbReference>
<evidence type="ECO:0000313" key="9">
    <source>
        <dbReference type="EMBL" id="GHE78999.1"/>
    </source>
</evidence>
<evidence type="ECO:0000313" key="10">
    <source>
        <dbReference type="Proteomes" id="UP000626370"/>
    </source>
</evidence>
<dbReference type="PRINTS" id="PR00421">
    <property type="entry name" value="THIOREDOXIN"/>
</dbReference>
<dbReference type="RefSeq" id="WP_189376368.1">
    <property type="nucleotide sequence ID" value="NZ_BNAH01000001.1"/>
</dbReference>
<keyword evidence="4" id="KW-0249">Electron transport</keyword>
<gene>
    <name evidence="9" type="primary">thi3</name>
    <name evidence="9" type="ORF">GCM10011501_03650</name>
</gene>
<dbReference type="Gene3D" id="2.30.30.380">
    <property type="entry name" value="Zn-finger domain of Sec23/24"/>
    <property type="match status" value="1"/>
</dbReference>
<evidence type="ECO:0000256" key="4">
    <source>
        <dbReference type="ARBA" id="ARBA00022982"/>
    </source>
</evidence>
<evidence type="ECO:0000256" key="3">
    <source>
        <dbReference type="ARBA" id="ARBA00022723"/>
    </source>
</evidence>
<evidence type="ECO:0000256" key="2">
    <source>
        <dbReference type="ARBA" id="ARBA00022448"/>
    </source>
</evidence>
<organism evidence="9 10">
    <name type="scientific">Thalassotalea profundi</name>
    <dbReference type="NCBI Taxonomy" id="2036687"/>
    <lineage>
        <taxon>Bacteria</taxon>
        <taxon>Pseudomonadati</taxon>
        <taxon>Pseudomonadota</taxon>
        <taxon>Gammaproteobacteria</taxon>
        <taxon>Alteromonadales</taxon>
        <taxon>Colwelliaceae</taxon>
        <taxon>Thalassotalea</taxon>
    </lineage>
</organism>
<keyword evidence="3" id="KW-0479">Metal-binding</keyword>
<evidence type="ECO:0000256" key="5">
    <source>
        <dbReference type="ARBA" id="ARBA00023157"/>
    </source>
</evidence>
<dbReference type="PROSITE" id="PS51352">
    <property type="entry name" value="THIOREDOXIN_2"/>
    <property type="match status" value="1"/>
</dbReference>
<evidence type="ECO:0000256" key="7">
    <source>
        <dbReference type="NCBIfam" id="TIGR01068"/>
    </source>
</evidence>
<name>A0ABQ3ICC3_9GAMM</name>
<dbReference type="PANTHER" id="PTHR45663:SF40">
    <property type="entry name" value="THIOREDOXIN 2"/>
    <property type="match status" value="1"/>
</dbReference>
<dbReference type="InterPro" id="IPR005746">
    <property type="entry name" value="Thioredoxin"/>
</dbReference>
<comment type="caution">
    <text evidence="9">The sequence shown here is derived from an EMBL/GenBank/DDBJ whole genome shotgun (WGS) entry which is preliminary data.</text>
</comment>
<dbReference type="InterPro" id="IPR013766">
    <property type="entry name" value="Thioredoxin_domain"/>
</dbReference>
<dbReference type="InterPro" id="IPR036249">
    <property type="entry name" value="Thioredoxin-like_sf"/>
</dbReference>
<dbReference type="NCBIfam" id="TIGR01068">
    <property type="entry name" value="thioredoxin"/>
    <property type="match status" value="1"/>
</dbReference>
<dbReference type="PANTHER" id="PTHR45663">
    <property type="entry name" value="GEO12009P1"/>
    <property type="match status" value="1"/>
</dbReference>
<evidence type="ECO:0000256" key="1">
    <source>
        <dbReference type="ARBA" id="ARBA00008987"/>
    </source>
</evidence>
<keyword evidence="6" id="KW-0676">Redox-active center</keyword>
<dbReference type="NCBIfam" id="NF008229">
    <property type="entry name" value="PRK10996.1"/>
    <property type="match status" value="1"/>
</dbReference>
<dbReference type="InterPro" id="IPR049299">
    <property type="entry name" value="Thio2_N"/>
</dbReference>
<keyword evidence="2" id="KW-0813">Transport</keyword>
<dbReference type="PROSITE" id="PS00194">
    <property type="entry name" value="THIOREDOXIN_1"/>
    <property type="match status" value="1"/>
</dbReference>
<dbReference type="Proteomes" id="UP000626370">
    <property type="component" value="Unassembled WGS sequence"/>
</dbReference>
<comment type="similarity">
    <text evidence="1">Belongs to the thioredoxin family.</text>
</comment>
<evidence type="ECO:0000259" key="8">
    <source>
        <dbReference type="PROSITE" id="PS51352"/>
    </source>
</evidence>
<proteinExistence type="inferred from homology"/>
<dbReference type="CDD" id="cd02947">
    <property type="entry name" value="TRX_family"/>
    <property type="match status" value="1"/>
</dbReference>
<dbReference type="Pfam" id="PF21352">
    <property type="entry name" value="Zn_ribbon_Thio2"/>
    <property type="match status" value="1"/>
</dbReference>
<accession>A0ABQ3ICC3</accession>